<feature type="compositionally biased region" description="Polar residues" evidence="1">
    <location>
        <begin position="222"/>
        <end position="231"/>
    </location>
</feature>
<feature type="compositionally biased region" description="Acidic residues" evidence="1">
    <location>
        <begin position="232"/>
        <end position="243"/>
    </location>
</feature>
<feature type="compositionally biased region" description="Basic residues" evidence="1">
    <location>
        <begin position="375"/>
        <end position="384"/>
    </location>
</feature>
<feature type="region of interest" description="Disordered" evidence="1">
    <location>
        <begin position="402"/>
        <end position="430"/>
    </location>
</feature>
<feature type="region of interest" description="Disordered" evidence="1">
    <location>
        <begin position="343"/>
        <end position="390"/>
    </location>
</feature>
<feature type="compositionally biased region" description="Polar residues" evidence="1">
    <location>
        <begin position="363"/>
        <end position="374"/>
    </location>
</feature>
<reference evidence="2 3" key="1">
    <citation type="submission" date="2020-01" db="EMBL/GenBank/DDBJ databases">
        <authorList>
            <consortium name="DOE Joint Genome Institute"/>
            <person name="Haridas S."/>
            <person name="Albert R."/>
            <person name="Binder M."/>
            <person name="Bloem J."/>
            <person name="Labutti K."/>
            <person name="Salamov A."/>
            <person name="Andreopoulos B."/>
            <person name="Baker S.E."/>
            <person name="Barry K."/>
            <person name="Bills G."/>
            <person name="Bluhm B.H."/>
            <person name="Cannon C."/>
            <person name="Castanera R."/>
            <person name="Culley D.E."/>
            <person name="Daum C."/>
            <person name="Ezra D."/>
            <person name="Gonzalez J.B."/>
            <person name="Henrissat B."/>
            <person name="Kuo A."/>
            <person name="Liang C."/>
            <person name="Lipzen A."/>
            <person name="Lutzoni F."/>
            <person name="Magnuson J."/>
            <person name="Mondo S."/>
            <person name="Nolan M."/>
            <person name="Ohm R."/>
            <person name="Pangilinan J."/>
            <person name="Park H.-J.H."/>
            <person name="Ramirez L."/>
            <person name="Alfaro M."/>
            <person name="Sun H."/>
            <person name="Tritt A."/>
            <person name="Yoshinaga Y."/>
            <person name="Zwiers L.-H.L."/>
            <person name="Turgeon B.G."/>
            <person name="Goodwin S.B."/>
            <person name="Spatafora J.W."/>
            <person name="Crous P.W."/>
            <person name="Grigoriev I.V."/>
        </authorList>
    </citation>
    <scope>NUCLEOTIDE SEQUENCE [LARGE SCALE GENOMIC DNA]</scope>
    <source>
        <strain evidence="2 3">CBS 611.86</strain>
    </source>
</reference>
<feature type="compositionally biased region" description="Polar residues" evidence="1">
    <location>
        <begin position="539"/>
        <end position="551"/>
    </location>
</feature>
<evidence type="ECO:0000313" key="3">
    <source>
        <dbReference type="Proteomes" id="UP000481861"/>
    </source>
</evidence>
<sequence length="551" mass="59870">MLIIFLVSCTPYNRYSSLQHYSVLSSSSFIMASNENRTPRTPQKPVVNFKDISTIECEPAYVLGHNSITRLNNEMSGWAVPRTTGMDFSSFADNNHFTVAYASPSAQQEVYNDASVFTTPKGSGNPLPVPGITKIMKSVKSAETARMPGRGNVNIGNGFGAAGHTYGSMVNWAAMTHPSRLPPSPAASGAGPVDDLIQQDNMLTTPVRVRQKQTRVKKESPQSDLNISVTTDGEESEWEEDDASVGGKRSSKRGGKKEKKRARVSVSSTPSTNKNGEMRKPRDPRPKLLQWSDNDWKNVALGIVWACGENGLLIPFGQAAQLVGETCTAGALQQALLKLRQKQNADGHQMPPLKMAWSRRGTDPSSPDDTSTRAQGRKLPRRNPTKMAGTQSLIVKLKLPQTPTKSPVGHRAFTTDGPEDSPTAPALQTMDISDSPIPFTLNPHEQDLFRLDQNLGASGMMDFGDDGNTSYDYFINNPVTATYDLYRTGPQQVSISSNGGLSRGPPVGELVTASTGDAPVDEYGFPRHSTTAEEDEYAYQSTSRGQNPWGL</sequence>
<dbReference type="AlphaFoldDB" id="A0A7C8M1W1"/>
<feature type="region of interest" description="Disordered" evidence="1">
    <location>
        <begin position="515"/>
        <end position="551"/>
    </location>
</feature>
<feature type="region of interest" description="Disordered" evidence="1">
    <location>
        <begin position="204"/>
        <end position="290"/>
    </location>
</feature>
<dbReference type="EMBL" id="JAADJZ010000037">
    <property type="protein sequence ID" value="KAF2865041.1"/>
    <property type="molecule type" value="Genomic_DNA"/>
</dbReference>
<protein>
    <submittedName>
        <fullName evidence="2">Uncharacterized protein</fullName>
    </submittedName>
</protein>
<comment type="caution">
    <text evidence="2">The sequence shown here is derived from an EMBL/GenBank/DDBJ whole genome shotgun (WGS) entry which is preliminary data.</text>
</comment>
<feature type="compositionally biased region" description="Polar residues" evidence="1">
    <location>
        <begin position="265"/>
        <end position="275"/>
    </location>
</feature>
<dbReference type="OrthoDB" id="3903267at2759"/>
<feature type="compositionally biased region" description="Basic residues" evidence="1">
    <location>
        <begin position="249"/>
        <end position="263"/>
    </location>
</feature>
<proteinExistence type="predicted"/>
<evidence type="ECO:0000256" key="1">
    <source>
        <dbReference type="SAM" id="MobiDB-lite"/>
    </source>
</evidence>
<accession>A0A7C8M1W1</accession>
<feature type="compositionally biased region" description="Basic and acidic residues" evidence="1">
    <location>
        <begin position="276"/>
        <end position="286"/>
    </location>
</feature>
<organism evidence="2 3">
    <name type="scientific">Massariosphaeria phaeospora</name>
    <dbReference type="NCBI Taxonomy" id="100035"/>
    <lineage>
        <taxon>Eukaryota</taxon>
        <taxon>Fungi</taxon>
        <taxon>Dikarya</taxon>
        <taxon>Ascomycota</taxon>
        <taxon>Pezizomycotina</taxon>
        <taxon>Dothideomycetes</taxon>
        <taxon>Pleosporomycetidae</taxon>
        <taxon>Pleosporales</taxon>
        <taxon>Pleosporales incertae sedis</taxon>
        <taxon>Massariosphaeria</taxon>
    </lineage>
</organism>
<evidence type="ECO:0000313" key="2">
    <source>
        <dbReference type="EMBL" id="KAF2865041.1"/>
    </source>
</evidence>
<dbReference type="Proteomes" id="UP000481861">
    <property type="component" value="Unassembled WGS sequence"/>
</dbReference>
<gene>
    <name evidence="2" type="ORF">BDV95DRAFT_266269</name>
</gene>
<keyword evidence="3" id="KW-1185">Reference proteome</keyword>
<name>A0A7C8M1W1_9PLEO</name>